<evidence type="ECO:0000256" key="2">
    <source>
        <dbReference type="ARBA" id="ARBA00022692"/>
    </source>
</evidence>
<feature type="region of interest" description="Disordered" evidence="5">
    <location>
        <begin position="244"/>
        <end position="286"/>
    </location>
</feature>
<gene>
    <name evidence="7" type="ORF">MGAL_10B005921</name>
</gene>
<reference evidence="7" key="1">
    <citation type="submission" date="2018-11" db="EMBL/GenBank/DDBJ databases">
        <authorList>
            <person name="Alioto T."/>
            <person name="Alioto T."/>
        </authorList>
    </citation>
    <scope>NUCLEOTIDE SEQUENCE</scope>
</reference>
<comment type="subcellular location">
    <subcellularLocation>
        <location evidence="1">Membrane</location>
        <topology evidence="1">Multi-pass membrane protein</topology>
    </subcellularLocation>
</comment>
<keyword evidence="2 6" id="KW-0812">Transmembrane</keyword>
<feature type="transmembrane region" description="Helical" evidence="6">
    <location>
        <begin position="21"/>
        <end position="42"/>
    </location>
</feature>
<dbReference type="OrthoDB" id="5873721at2759"/>
<evidence type="ECO:0000256" key="5">
    <source>
        <dbReference type="SAM" id="MobiDB-lite"/>
    </source>
</evidence>
<dbReference type="GO" id="GO:0005886">
    <property type="term" value="C:plasma membrane"/>
    <property type="evidence" value="ECO:0007669"/>
    <property type="project" value="TreeGrafter"/>
</dbReference>
<feature type="transmembrane region" description="Helical" evidence="6">
    <location>
        <begin position="173"/>
        <end position="197"/>
    </location>
</feature>
<dbReference type="InterPro" id="IPR019372">
    <property type="entry name" value="LHFPL"/>
</dbReference>
<name>A0A8B6GW18_MYTGA</name>
<dbReference type="Proteomes" id="UP000596742">
    <property type="component" value="Unassembled WGS sequence"/>
</dbReference>
<dbReference type="Pfam" id="PF10242">
    <property type="entry name" value="L_HMGIC_fpl"/>
    <property type="match status" value="1"/>
</dbReference>
<dbReference type="AlphaFoldDB" id="A0A8B6GW18"/>
<evidence type="ECO:0000313" key="8">
    <source>
        <dbReference type="Proteomes" id="UP000596742"/>
    </source>
</evidence>
<evidence type="ECO:0000313" key="7">
    <source>
        <dbReference type="EMBL" id="VDI70326.1"/>
    </source>
</evidence>
<keyword evidence="8" id="KW-1185">Reference proteome</keyword>
<evidence type="ECO:0000256" key="4">
    <source>
        <dbReference type="ARBA" id="ARBA00023136"/>
    </source>
</evidence>
<dbReference type="EMBL" id="UYJE01009138">
    <property type="protein sequence ID" value="VDI70326.1"/>
    <property type="molecule type" value="Genomic_DNA"/>
</dbReference>
<accession>A0A8B6GW18</accession>
<feature type="transmembrane region" description="Helical" evidence="6">
    <location>
        <begin position="92"/>
        <end position="116"/>
    </location>
</feature>
<evidence type="ECO:0000256" key="6">
    <source>
        <dbReference type="SAM" id="Phobius"/>
    </source>
</evidence>
<organism evidence="7 8">
    <name type="scientific">Mytilus galloprovincialis</name>
    <name type="common">Mediterranean mussel</name>
    <dbReference type="NCBI Taxonomy" id="29158"/>
    <lineage>
        <taxon>Eukaryota</taxon>
        <taxon>Metazoa</taxon>
        <taxon>Spiralia</taxon>
        <taxon>Lophotrochozoa</taxon>
        <taxon>Mollusca</taxon>
        <taxon>Bivalvia</taxon>
        <taxon>Autobranchia</taxon>
        <taxon>Pteriomorphia</taxon>
        <taxon>Mytilida</taxon>
        <taxon>Mytiloidea</taxon>
        <taxon>Mytilidae</taxon>
        <taxon>Mytilinae</taxon>
        <taxon>Mytilus</taxon>
    </lineage>
</organism>
<sequence>MGEENELTRIYHIQYVRNSRAITVVWAIFTICFAILNIVAFIQPQWLGYTEKSLNAGYFGLYEVCTILTGGELSCDGDFLDFTTILNDSFRAASMLVGISALLFVIAIICLLLFFFLRASTVLKVCGWLQLLAGICMGIACIVYPSGWDDVKVQAVCGQQAGKYQLGWCEIRWAFILSIVLIFDAFILAILAFFLAAKQADILPKQQNEKPKTFSNLNYSWGQEDSKDGFINGGFTAESFGRQSNVSSMQPNTSSDQSEVKAVFRSRTSSQGSKQGGSEYGEDIKL</sequence>
<proteinExistence type="predicted"/>
<feature type="transmembrane region" description="Helical" evidence="6">
    <location>
        <begin position="128"/>
        <end position="146"/>
    </location>
</feature>
<dbReference type="PANTHER" id="PTHR12489:SF1">
    <property type="entry name" value="LP10272P"/>
    <property type="match status" value="1"/>
</dbReference>
<dbReference type="Gene3D" id="1.20.140.150">
    <property type="match status" value="1"/>
</dbReference>
<feature type="compositionally biased region" description="Polar residues" evidence="5">
    <location>
        <begin position="244"/>
        <end position="257"/>
    </location>
</feature>
<dbReference type="PANTHER" id="PTHR12489">
    <property type="entry name" value="LIPOMA HMGIC FUSION PARTNER-LIKE PROTEIN"/>
    <property type="match status" value="1"/>
</dbReference>
<keyword evidence="3 6" id="KW-1133">Transmembrane helix</keyword>
<comment type="caution">
    <text evidence="7">The sequence shown here is derived from an EMBL/GenBank/DDBJ whole genome shotgun (WGS) entry which is preliminary data.</text>
</comment>
<evidence type="ECO:0000256" key="1">
    <source>
        <dbReference type="ARBA" id="ARBA00004141"/>
    </source>
</evidence>
<keyword evidence="4 6" id="KW-0472">Membrane</keyword>
<protein>
    <submittedName>
        <fullName evidence="7">Uncharacterized protein</fullName>
    </submittedName>
</protein>
<evidence type="ECO:0000256" key="3">
    <source>
        <dbReference type="ARBA" id="ARBA00022989"/>
    </source>
</evidence>
<dbReference type="GO" id="GO:0007605">
    <property type="term" value="P:sensory perception of sound"/>
    <property type="evidence" value="ECO:0007669"/>
    <property type="project" value="TreeGrafter"/>
</dbReference>